<proteinExistence type="inferred from homology"/>
<dbReference type="PANTHER" id="PTHR10744:SF1">
    <property type="entry name" value="SMALL RIBOSOMAL SUBUNIT PROTEIN US17M"/>
    <property type="match status" value="1"/>
</dbReference>
<feature type="compositionally biased region" description="Low complexity" evidence="4">
    <location>
        <begin position="185"/>
        <end position="197"/>
    </location>
</feature>
<dbReference type="GO" id="GO:0005840">
    <property type="term" value="C:ribosome"/>
    <property type="evidence" value="ECO:0007669"/>
    <property type="project" value="UniProtKB-KW"/>
</dbReference>
<protein>
    <submittedName>
        <fullName evidence="5">Ribosomal protein S17, putative</fullName>
    </submittedName>
</protein>
<reference evidence="5 6" key="1">
    <citation type="journal article" date="2013" name="Genome Biol.">
        <title>Genome of Acanthamoeba castellanii highlights extensive lateral gene transfer and early evolution of tyrosine kinase signaling.</title>
        <authorList>
            <person name="Clarke M."/>
            <person name="Lohan A.J."/>
            <person name="Liu B."/>
            <person name="Lagkouvardos I."/>
            <person name="Roy S."/>
            <person name="Zafar N."/>
            <person name="Bertelli C."/>
            <person name="Schilde C."/>
            <person name="Kianianmomeni A."/>
            <person name="Burglin T.R."/>
            <person name="Frech C."/>
            <person name="Turcotte B."/>
            <person name="Kopec K.O."/>
            <person name="Synnott J.M."/>
            <person name="Choo C."/>
            <person name="Paponov I."/>
            <person name="Finkler A."/>
            <person name="Soon Heng Tan C."/>
            <person name="Hutchins A.P."/>
            <person name="Weinmeier T."/>
            <person name="Rattei T."/>
            <person name="Chu J.S."/>
            <person name="Gimenez G."/>
            <person name="Irimia M."/>
            <person name="Rigden D.J."/>
            <person name="Fitzpatrick D.A."/>
            <person name="Lorenzo-Morales J."/>
            <person name="Bateman A."/>
            <person name="Chiu C.H."/>
            <person name="Tang P."/>
            <person name="Hegemann P."/>
            <person name="Fromm H."/>
            <person name="Raoult D."/>
            <person name="Greub G."/>
            <person name="Miranda-Saavedra D."/>
            <person name="Chen N."/>
            <person name="Nash P."/>
            <person name="Ginger M.L."/>
            <person name="Horn M."/>
            <person name="Schaap P."/>
            <person name="Caler L."/>
            <person name="Loftus B."/>
        </authorList>
    </citation>
    <scope>NUCLEOTIDE SEQUENCE [LARGE SCALE GENOMIC DNA]</scope>
    <source>
        <strain evidence="5 6">Neff</strain>
    </source>
</reference>
<evidence type="ECO:0000256" key="2">
    <source>
        <dbReference type="ARBA" id="ARBA00022980"/>
    </source>
</evidence>
<gene>
    <name evidence="5" type="ORF">ACA1_143610</name>
</gene>
<dbReference type="Pfam" id="PF00366">
    <property type="entry name" value="Ribosomal_S17"/>
    <property type="match status" value="1"/>
</dbReference>
<dbReference type="InterPro" id="IPR000266">
    <property type="entry name" value="Ribosomal_uS17"/>
</dbReference>
<dbReference type="OrthoDB" id="274752at2759"/>
<name>L8HHR8_ACACF</name>
<dbReference type="VEuPathDB" id="AmoebaDB:ACA1_143610"/>
<dbReference type="GO" id="GO:0006412">
    <property type="term" value="P:translation"/>
    <property type="evidence" value="ECO:0007669"/>
    <property type="project" value="InterPro"/>
</dbReference>
<dbReference type="STRING" id="1257118.L8HHR8"/>
<dbReference type="GeneID" id="14924980"/>
<keyword evidence="3" id="KW-0687">Ribonucleoprotein</keyword>
<keyword evidence="2 5" id="KW-0689">Ribosomal protein</keyword>
<evidence type="ECO:0000256" key="4">
    <source>
        <dbReference type="SAM" id="MobiDB-lite"/>
    </source>
</evidence>
<dbReference type="PANTHER" id="PTHR10744">
    <property type="entry name" value="40S RIBOSOMAL PROTEIN S11 FAMILY MEMBER"/>
    <property type="match status" value="1"/>
</dbReference>
<organism evidence="5 6">
    <name type="scientific">Acanthamoeba castellanii (strain ATCC 30010 / Neff)</name>
    <dbReference type="NCBI Taxonomy" id="1257118"/>
    <lineage>
        <taxon>Eukaryota</taxon>
        <taxon>Amoebozoa</taxon>
        <taxon>Discosea</taxon>
        <taxon>Longamoebia</taxon>
        <taxon>Centramoebida</taxon>
        <taxon>Acanthamoebidae</taxon>
        <taxon>Acanthamoeba</taxon>
    </lineage>
</organism>
<evidence type="ECO:0000256" key="1">
    <source>
        <dbReference type="ARBA" id="ARBA00010254"/>
    </source>
</evidence>
<dbReference type="Proteomes" id="UP000011083">
    <property type="component" value="Unassembled WGS sequence"/>
</dbReference>
<dbReference type="CDD" id="cd00364">
    <property type="entry name" value="Ribosomal_uS17"/>
    <property type="match status" value="1"/>
</dbReference>
<evidence type="ECO:0000313" key="5">
    <source>
        <dbReference type="EMBL" id="ELR23981.1"/>
    </source>
</evidence>
<dbReference type="Gene3D" id="2.40.50.140">
    <property type="entry name" value="Nucleic acid-binding proteins"/>
    <property type="match status" value="1"/>
</dbReference>
<dbReference type="EMBL" id="KB007840">
    <property type="protein sequence ID" value="ELR23981.1"/>
    <property type="molecule type" value="Genomic_DNA"/>
</dbReference>
<dbReference type="SUPFAM" id="SSF50249">
    <property type="entry name" value="Nucleic acid-binding proteins"/>
    <property type="match status" value="1"/>
</dbReference>
<keyword evidence="6" id="KW-1185">Reference proteome</keyword>
<evidence type="ECO:0000313" key="6">
    <source>
        <dbReference type="Proteomes" id="UP000011083"/>
    </source>
</evidence>
<feature type="region of interest" description="Disordered" evidence="4">
    <location>
        <begin position="166"/>
        <end position="197"/>
    </location>
</feature>
<sequence>MTPNAYKQEAAFRKDPIQPYIDGRTRDPLYNPVVDDWVDYNNPRWKALKHTFNRPGPFFIGKCVSTKTAKTSMIEVPYWVRSMKYGKHMAVRRTTRFMAHDEDQICEPGDVVEIRQSKKWSKRKNTVVTRILKKDPGNAFIAEHPEFAIVRSRADLRKRIEQMREDELASAGLDVGQGKRKTDSSEGSESGQQHQQQ</sequence>
<comment type="similarity">
    <text evidence="1">Belongs to the universal ribosomal protein uS17 family.</text>
</comment>
<dbReference type="RefSeq" id="XP_004353509.1">
    <property type="nucleotide sequence ID" value="XM_004353457.1"/>
</dbReference>
<dbReference type="GO" id="GO:1990904">
    <property type="term" value="C:ribonucleoprotein complex"/>
    <property type="evidence" value="ECO:0007669"/>
    <property type="project" value="UniProtKB-KW"/>
</dbReference>
<accession>L8HHR8</accession>
<dbReference type="GO" id="GO:0005739">
    <property type="term" value="C:mitochondrion"/>
    <property type="evidence" value="ECO:0007669"/>
    <property type="project" value="TreeGrafter"/>
</dbReference>
<evidence type="ECO:0000256" key="3">
    <source>
        <dbReference type="ARBA" id="ARBA00023274"/>
    </source>
</evidence>
<dbReference type="GO" id="GO:0003735">
    <property type="term" value="F:structural constituent of ribosome"/>
    <property type="evidence" value="ECO:0007669"/>
    <property type="project" value="InterPro"/>
</dbReference>
<dbReference type="InterPro" id="IPR012340">
    <property type="entry name" value="NA-bd_OB-fold"/>
</dbReference>
<dbReference type="KEGG" id="acan:ACA1_143610"/>
<dbReference type="AlphaFoldDB" id="L8HHR8"/>